<feature type="compositionally biased region" description="Polar residues" evidence="1">
    <location>
        <begin position="64"/>
        <end position="76"/>
    </location>
</feature>
<feature type="compositionally biased region" description="Basic and acidic residues" evidence="1">
    <location>
        <begin position="30"/>
        <end position="49"/>
    </location>
</feature>
<feature type="region of interest" description="Disordered" evidence="1">
    <location>
        <begin position="28"/>
        <end position="76"/>
    </location>
</feature>
<evidence type="ECO:0000313" key="2">
    <source>
        <dbReference type="EMBL" id="KAG2298162.1"/>
    </source>
</evidence>
<organism evidence="2 3">
    <name type="scientific">Brassica carinata</name>
    <name type="common">Ethiopian mustard</name>
    <name type="synonym">Abyssinian cabbage</name>
    <dbReference type="NCBI Taxonomy" id="52824"/>
    <lineage>
        <taxon>Eukaryota</taxon>
        <taxon>Viridiplantae</taxon>
        <taxon>Streptophyta</taxon>
        <taxon>Embryophyta</taxon>
        <taxon>Tracheophyta</taxon>
        <taxon>Spermatophyta</taxon>
        <taxon>Magnoliopsida</taxon>
        <taxon>eudicotyledons</taxon>
        <taxon>Gunneridae</taxon>
        <taxon>Pentapetalae</taxon>
        <taxon>rosids</taxon>
        <taxon>malvids</taxon>
        <taxon>Brassicales</taxon>
        <taxon>Brassicaceae</taxon>
        <taxon>Brassiceae</taxon>
        <taxon>Brassica</taxon>
    </lineage>
</organism>
<evidence type="ECO:0000313" key="3">
    <source>
        <dbReference type="Proteomes" id="UP000886595"/>
    </source>
</evidence>
<dbReference type="EMBL" id="JAAMPC010000008">
    <property type="protein sequence ID" value="KAG2298162.1"/>
    <property type="molecule type" value="Genomic_DNA"/>
</dbReference>
<comment type="caution">
    <text evidence="2">The sequence shown here is derived from an EMBL/GenBank/DDBJ whole genome shotgun (WGS) entry which is preliminary data.</text>
</comment>
<protein>
    <submittedName>
        <fullName evidence="2">Uncharacterized protein</fullName>
    </submittedName>
</protein>
<dbReference type="AlphaFoldDB" id="A0A8X7S1N9"/>
<evidence type="ECO:0000256" key="1">
    <source>
        <dbReference type="SAM" id="MobiDB-lite"/>
    </source>
</evidence>
<sequence length="76" mass="8476">MRQPPGTRSGTKDMTKDFSKVIDILVGQDDPLRPNNHPDQHILDQKAMGEEASQAQEPSENDLNRQGMNTIGYTPN</sequence>
<dbReference type="Proteomes" id="UP000886595">
    <property type="component" value="Unassembled WGS sequence"/>
</dbReference>
<accession>A0A8X7S1N9</accession>
<keyword evidence="3" id="KW-1185">Reference proteome</keyword>
<proteinExistence type="predicted"/>
<gene>
    <name evidence="2" type="ORF">Bca52824_034634</name>
</gene>
<name>A0A8X7S1N9_BRACI</name>
<reference evidence="2 3" key="1">
    <citation type="submission" date="2020-02" db="EMBL/GenBank/DDBJ databases">
        <authorList>
            <person name="Ma Q."/>
            <person name="Huang Y."/>
            <person name="Song X."/>
            <person name="Pei D."/>
        </authorList>
    </citation>
    <scope>NUCLEOTIDE SEQUENCE [LARGE SCALE GENOMIC DNA]</scope>
    <source>
        <strain evidence="2">Sxm20200214</strain>
        <tissue evidence="2">Leaf</tissue>
    </source>
</reference>